<reference evidence="11 12" key="2">
    <citation type="submission" date="2018-11" db="EMBL/GenBank/DDBJ databases">
        <authorList>
            <consortium name="Pathogen Informatics"/>
        </authorList>
    </citation>
    <scope>NUCLEOTIDE SEQUENCE [LARGE SCALE GENOMIC DNA]</scope>
    <source>
        <strain evidence="11 12">NST_G2</strain>
    </source>
</reference>
<evidence type="ECO:0000256" key="1">
    <source>
        <dbReference type="ARBA" id="ARBA00004123"/>
    </source>
</evidence>
<keyword evidence="5 8" id="KW-0804">Transcription</keyword>
<feature type="compositionally biased region" description="Polar residues" evidence="10">
    <location>
        <begin position="182"/>
        <end position="207"/>
    </location>
</feature>
<dbReference type="InterPro" id="IPR019258">
    <property type="entry name" value="Mediator_Med4"/>
</dbReference>
<evidence type="ECO:0000256" key="9">
    <source>
        <dbReference type="SAM" id="Coils"/>
    </source>
</evidence>
<evidence type="ECO:0000256" key="10">
    <source>
        <dbReference type="SAM" id="MobiDB-lite"/>
    </source>
</evidence>
<keyword evidence="9" id="KW-0175">Coiled coil</keyword>
<comment type="subcellular location">
    <subcellularLocation>
        <location evidence="1 8">Nucleus</location>
    </subcellularLocation>
</comment>
<dbReference type="GO" id="GO:0006357">
    <property type="term" value="P:regulation of transcription by RNA polymerase II"/>
    <property type="evidence" value="ECO:0007669"/>
    <property type="project" value="InterPro"/>
</dbReference>
<gene>
    <name evidence="8" type="primary">MED4</name>
    <name evidence="11" type="ORF">SSLN_LOCUS5585</name>
</gene>
<dbReference type="PANTHER" id="PTHR13208">
    <property type="entry name" value="MEDIATOR OF RNA POLYMERASE II TRANSCRIPTION SUBUNIT 4"/>
    <property type="match status" value="1"/>
</dbReference>
<dbReference type="AlphaFoldDB" id="A0A183SMY7"/>
<proteinExistence type="inferred from homology"/>
<keyword evidence="4 8" id="KW-0805">Transcription regulation</keyword>
<feature type="coiled-coil region" evidence="9">
    <location>
        <begin position="42"/>
        <end position="89"/>
    </location>
</feature>
<dbReference type="GO" id="GO:0070847">
    <property type="term" value="C:core mediator complex"/>
    <property type="evidence" value="ECO:0007669"/>
    <property type="project" value="TreeGrafter"/>
</dbReference>
<keyword evidence="12" id="KW-1185">Reference proteome</keyword>
<dbReference type="Pfam" id="PF10018">
    <property type="entry name" value="Med4"/>
    <property type="match status" value="1"/>
</dbReference>
<dbReference type="GO" id="GO:0003712">
    <property type="term" value="F:transcription coregulator activity"/>
    <property type="evidence" value="ECO:0007669"/>
    <property type="project" value="InterPro"/>
</dbReference>
<dbReference type="EMBL" id="UYSU01033316">
    <property type="protein sequence ID" value="VDL91970.1"/>
    <property type="molecule type" value="Genomic_DNA"/>
</dbReference>
<keyword evidence="6 8" id="KW-0539">Nucleus</keyword>
<dbReference type="OrthoDB" id="1929813at2759"/>
<evidence type="ECO:0000256" key="8">
    <source>
        <dbReference type="RuleBase" id="RU364141"/>
    </source>
</evidence>
<keyword evidence="8" id="KW-0010">Activator</keyword>
<reference evidence="13" key="1">
    <citation type="submission" date="2016-06" db="UniProtKB">
        <authorList>
            <consortium name="WormBaseParasite"/>
        </authorList>
    </citation>
    <scope>IDENTIFICATION</scope>
</reference>
<sequence>MSTGVSTKERLLSHYETIDGILKDILDRVTRKAKFDEYEHLVRLLLEKDSEIKRTLKDAEEQLTIQKKIDKLRADCINSDAQIEACQKELKKSEFTALYYCRQKLDCMVNSIKNPIDLDELVQFSHWISFNYGVMAPDNWVQGDPRRPYPNKKEIRRGYLGHLDDSGNFRPSVNEEFAQAFPSTTNTPASSHPTPGCPGTNTTQSGATPAGHPIHAITNQSGFQTSTTQGPNVEQPGTI</sequence>
<organism evidence="13">
    <name type="scientific">Schistocephalus solidus</name>
    <name type="common">Tapeworm</name>
    <dbReference type="NCBI Taxonomy" id="70667"/>
    <lineage>
        <taxon>Eukaryota</taxon>
        <taxon>Metazoa</taxon>
        <taxon>Spiralia</taxon>
        <taxon>Lophotrochozoa</taxon>
        <taxon>Platyhelminthes</taxon>
        <taxon>Cestoda</taxon>
        <taxon>Eucestoda</taxon>
        <taxon>Diphyllobothriidea</taxon>
        <taxon>Diphyllobothriidae</taxon>
        <taxon>Schistocephalus</taxon>
    </lineage>
</organism>
<comment type="function">
    <text evidence="8">Component of the Mediator complex, a coactivator involved in the regulated transcription of nearly all RNA polymerase II-dependent genes. Mediator functions as a bridge to convey information from gene-specific regulatory proteins to the basal RNA polymerase II transcription machinery. Mediator is recruited to promoters by direct interactions with regulatory proteins and serves as a scaffold for the assembly of a functional preinitiation complex with RNA polymerase II and the general transcription factors.</text>
</comment>
<name>A0A183SMY7_SCHSO</name>
<dbReference type="GO" id="GO:0016592">
    <property type="term" value="C:mediator complex"/>
    <property type="evidence" value="ECO:0007669"/>
    <property type="project" value="InterPro"/>
</dbReference>
<evidence type="ECO:0000313" key="11">
    <source>
        <dbReference type="EMBL" id="VDL91970.1"/>
    </source>
</evidence>
<evidence type="ECO:0000256" key="2">
    <source>
        <dbReference type="ARBA" id="ARBA00009626"/>
    </source>
</evidence>
<evidence type="ECO:0000313" key="13">
    <source>
        <dbReference type="WBParaSite" id="SSLN_0000576401-mRNA-1"/>
    </source>
</evidence>
<evidence type="ECO:0000256" key="4">
    <source>
        <dbReference type="ARBA" id="ARBA00023015"/>
    </source>
</evidence>
<protein>
    <recommendedName>
        <fullName evidence="3 8">Mediator of RNA polymerase II transcription subunit 4</fullName>
    </recommendedName>
    <alternativeName>
        <fullName evidence="7 8">Mediator complex subunit 4</fullName>
    </alternativeName>
</protein>
<evidence type="ECO:0000256" key="6">
    <source>
        <dbReference type="ARBA" id="ARBA00023242"/>
    </source>
</evidence>
<dbReference type="PANTHER" id="PTHR13208:SF2">
    <property type="entry name" value="MEDIATOR OF RNA POLYMERASE II TRANSCRIPTION SUBUNIT 4"/>
    <property type="match status" value="1"/>
</dbReference>
<accession>A0A183SMY7</accession>
<feature type="region of interest" description="Disordered" evidence="10">
    <location>
        <begin position="182"/>
        <end position="239"/>
    </location>
</feature>
<dbReference type="WBParaSite" id="SSLN_0000576401-mRNA-1">
    <property type="protein sequence ID" value="SSLN_0000576401-mRNA-1"/>
    <property type="gene ID" value="SSLN_0000576401"/>
</dbReference>
<feature type="compositionally biased region" description="Polar residues" evidence="10">
    <location>
        <begin position="217"/>
        <end position="239"/>
    </location>
</feature>
<dbReference type="Proteomes" id="UP000275846">
    <property type="component" value="Unassembled WGS sequence"/>
</dbReference>
<evidence type="ECO:0000256" key="3">
    <source>
        <dbReference type="ARBA" id="ARBA00020629"/>
    </source>
</evidence>
<comment type="similarity">
    <text evidence="2 8">Belongs to the Mediator complex subunit 4 family.</text>
</comment>
<evidence type="ECO:0000256" key="7">
    <source>
        <dbReference type="ARBA" id="ARBA00031257"/>
    </source>
</evidence>
<dbReference type="STRING" id="70667.A0A183SMY7"/>
<evidence type="ECO:0000256" key="5">
    <source>
        <dbReference type="ARBA" id="ARBA00023163"/>
    </source>
</evidence>
<evidence type="ECO:0000313" key="12">
    <source>
        <dbReference type="Proteomes" id="UP000275846"/>
    </source>
</evidence>
<comment type="subunit">
    <text evidence="8">Component of the Mediator complex.</text>
</comment>